<reference evidence="4" key="1">
    <citation type="submission" date="2023-03" db="EMBL/GenBank/DDBJ databases">
        <authorList>
            <person name="Steffen K."/>
            <person name="Cardenas P."/>
        </authorList>
    </citation>
    <scope>NUCLEOTIDE SEQUENCE</scope>
</reference>
<sequence>MHVESCKSCAGLLGKDEEGVSGLMLGTPHLQPPSRVKQKLIARVDADRSQIPVHHLLIRAGMELTTKPGLAVAAVLVLALVLASMWNESRQGSGTVGGVAPSEAIGSAGENDQLFLAYSAAAPGLALEELSATRATDTARGMFLVPRSSNSALLVGIGMPQLPKGQTYGVWFTTEGQRYRAGTLQVGPDGHGHVNLRLFVPLSWIDAVSVTIEGNVVPRNDSEDNMPQGPTILKGDL</sequence>
<feature type="region of interest" description="Disordered" evidence="1">
    <location>
        <begin position="217"/>
        <end position="237"/>
    </location>
</feature>
<dbReference type="AlphaFoldDB" id="A0AA35S9H9"/>
<dbReference type="Proteomes" id="UP001174909">
    <property type="component" value="Unassembled WGS sequence"/>
</dbReference>
<organism evidence="4 5">
    <name type="scientific">Geodia barretti</name>
    <name type="common">Barrett's horny sponge</name>
    <dbReference type="NCBI Taxonomy" id="519541"/>
    <lineage>
        <taxon>Eukaryota</taxon>
        <taxon>Metazoa</taxon>
        <taxon>Porifera</taxon>
        <taxon>Demospongiae</taxon>
        <taxon>Heteroscleromorpha</taxon>
        <taxon>Tetractinellida</taxon>
        <taxon>Astrophorina</taxon>
        <taxon>Geodiidae</taxon>
        <taxon>Geodia</taxon>
    </lineage>
</organism>
<dbReference type="PANTHER" id="PTHR37461:SF1">
    <property type="entry name" value="ANTI-SIGMA-K FACTOR RSKA"/>
    <property type="match status" value="1"/>
</dbReference>
<feature type="domain" description="Anti-sigma K factor RskA C-terminal" evidence="3">
    <location>
        <begin position="70"/>
        <end position="214"/>
    </location>
</feature>
<dbReference type="GO" id="GO:0005886">
    <property type="term" value="C:plasma membrane"/>
    <property type="evidence" value="ECO:0007669"/>
    <property type="project" value="InterPro"/>
</dbReference>
<evidence type="ECO:0000313" key="4">
    <source>
        <dbReference type="EMBL" id="CAI8025649.1"/>
    </source>
</evidence>
<keyword evidence="2" id="KW-0472">Membrane</keyword>
<evidence type="ECO:0000313" key="5">
    <source>
        <dbReference type="Proteomes" id="UP001174909"/>
    </source>
</evidence>
<comment type="caution">
    <text evidence="4">The sequence shown here is derived from an EMBL/GenBank/DDBJ whole genome shotgun (WGS) entry which is preliminary data.</text>
</comment>
<dbReference type="GO" id="GO:0016989">
    <property type="term" value="F:sigma factor antagonist activity"/>
    <property type="evidence" value="ECO:0007669"/>
    <property type="project" value="TreeGrafter"/>
</dbReference>
<gene>
    <name evidence="4" type="ORF">GBAR_LOCUS14790</name>
</gene>
<name>A0AA35S9H9_GEOBA</name>
<proteinExistence type="predicted"/>
<evidence type="ECO:0000259" key="3">
    <source>
        <dbReference type="Pfam" id="PF10099"/>
    </source>
</evidence>
<keyword evidence="5" id="KW-1185">Reference proteome</keyword>
<dbReference type="GO" id="GO:0006417">
    <property type="term" value="P:regulation of translation"/>
    <property type="evidence" value="ECO:0007669"/>
    <property type="project" value="TreeGrafter"/>
</dbReference>
<accession>A0AA35S9H9</accession>
<keyword evidence="2" id="KW-1133">Transmembrane helix</keyword>
<dbReference type="EMBL" id="CASHTH010002173">
    <property type="protein sequence ID" value="CAI8025649.1"/>
    <property type="molecule type" value="Genomic_DNA"/>
</dbReference>
<feature type="transmembrane region" description="Helical" evidence="2">
    <location>
        <begin position="69"/>
        <end position="86"/>
    </location>
</feature>
<dbReference type="InterPro" id="IPR018764">
    <property type="entry name" value="RskA_C"/>
</dbReference>
<evidence type="ECO:0000256" key="1">
    <source>
        <dbReference type="SAM" id="MobiDB-lite"/>
    </source>
</evidence>
<dbReference type="Pfam" id="PF10099">
    <property type="entry name" value="RskA_C"/>
    <property type="match status" value="1"/>
</dbReference>
<evidence type="ECO:0000256" key="2">
    <source>
        <dbReference type="SAM" id="Phobius"/>
    </source>
</evidence>
<keyword evidence="2" id="KW-0812">Transmembrane</keyword>
<dbReference type="InterPro" id="IPR051474">
    <property type="entry name" value="Anti-sigma-K/W_factor"/>
</dbReference>
<protein>
    <recommendedName>
        <fullName evidence="3">Anti-sigma K factor RskA C-terminal domain-containing protein</fullName>
    </recommendedName>
</protein>
<dbReference type="PANTHER" id="PTHR37461">
    <property type="entry name" value="ANTI-SIGMA-K FACTOR RSKA"/>
    <property type="match status" value="1"/>
</dbReference>